<feature type="region of interest" description="Disordered" evidence="5">
    <location>
        <begin position="804"/>
        <end position="829"/>
    </location>
</feature>
<feature type="compositionally biased region" description="Gly residues" evidence="5">
    <location>
        <begin position="1071"/>
        <end position="1086"/>
    </location>
</feature>
<proteinExistence type="predicted"/>
<feature type="compositionally biased region" description="Gly residues" evidence="5">
    <location>
        <begin position="677"/>
        <end position="686"/>
    </location>
</feature>
<feature type="non-terminal residue" evidence="8">
    <location>
        <position position="1152"/>
    </location>
</feature>
<organism evidence="8 9">
    <name type="scientific">Effrenium voratum</name>
    <dbReference type="NCBI Taxonomy" id="2562239"/>
    <lineage>
        <taxon>Eukaryota</taxon>
        <taxon>Sar</taxon>
        <taxon>Alveolata</taxon>
        <taxon>Dinophyceae</taxon>
        <taxon>Suessiales</taxon>
        <taxon>Symbiodiniaceae</taxon>
        <taxon>Effrenium</taxon>
    </lineage>
</organism>
<feature type="compositionally biased region" description="Gly residues" evidence="5">
    <location>
        <begin position="999"/>
        <end position="1008"/>
    </location>
</feature>
<dbReference type="Pfam" id="PF13385">
    <property type="entry name" value="Laminin_G_3"/>
    <property type="match status" value="2"/>
</dbReference>
<dbReference type="Proteomes" id="UP001178507">
    <property type="component" value="Unassembled WGS sequence"/>
</dbReference>
<name>A0AA36N7B1_9DINO</name>
<sequence length="1152" mass="118785">MKQFVSFVFLLVVSADPPCTGKWVSDCEDADLATCSQHYADQLGIVQCGVTSTAQCLAIGSLCTAPQTTTTTSTTTTTLACHLTRNPAKVWRSQGDFLVFHTRDSTRKVTDFWQHMLMDDMTWEVWFNTNAASHLSGDTPILGAATGMATYESQTRRRTHRRRHAGVHIKPDGTTLVKAHVLDSLVQQSHDKNISDGQWHHVALVFAKSSASLQYYLDGSLAAKVAYAPGDDNVAMDGQVLLGGRADHLLSCKVSRFALWTRAFSHSEIRRMASTCDVSTDQERAAALYTLDDSFEECALSQSLQPSKPQLNFESCGSDCQVCDISPIHVLMKGPSLPSKVWKSDGTEYLVLPTMSGNKKTSLWEKLSKGDMTWEMMYQGDAKTDAYAQVMSTRGYDSAGGSRRRWVGVELTDDGQHLRAHSSLHHSRVDSQVNVNDGRWHHLALVLSQSQKYLELYVDGERQGRADYPVTDSDDPSSVTGGIEFCRSFACNVSRLGIWSRALQHGELARVTSSSCAEDDTNLEVYYQLDGDFADLRRQGPTMAQTGSFVAPGGRFVMDWALKKGRLLTCESACPPMQTGPLCAGPGDVTIEYLVVAGGGGGGHGGGGGGGLVKGFMVLPKNSSWGISVGKGGGGGSGGSGPGRDFSRPALDGGSSQLGPVRAFGGGHGADSTRTPGSGGSGGGGSYDMPAGPIGRCVKGQGHDGGRATLNYYGAGGGGGGAGEPGKEGSPSWHYGGSGGDGILCDLTFQSSWYSGGGGSGVNRNSNDFHYRGGYGGKGGGGSGSHFGAAGGRRRDSWATFYGTNGEANTGGGGGGTDPEGQKGGSGGSGIVVIRYPSPRPLLMGGTPSFHQGFQIHTFTAGKSTLSFPQEGHLYLEYLVVAGGGGAGTGGGGAGGVLKGSEWMPPGVVWPVKVGAGGQSGTGGTGKGYVPDQPAKNGEDSQLGTLVALGGGHGADSDRKPGEGGSGGGGTFDRPNEPPGNNTAGQGHTGGLATHTWHGSGGGGGGDGVSSDITGAVTWYGGGGGSGVNANDHRYTYGAGKGGMGGGGRGSNFGCHTWGNERFTGSDGRENTGGGGGGTDPEGTVAGKGGSGIVVVRYRNPTPLIFGGAPTFSNGYTIHWFTTVGASALEFPTPGTETLTLEYLVVGGGGGA</sequence>
<feature type="region of interest" description="Disordered" evidence="5">
    <location>
        <begin position="628"/>
        <end position="688"/>
    </location>
</feature>
<feature type="compositionally biased region" description="Gly residues" evidence="5">
    <location>
        <begin position="915"/>
        <end position="927"/>
    </location>
</feature>
<dbReference type="InterPro" id="IPR013320">
    <property type="entry name" value="ConA-like_dom_sf"/>
</dbReference>
<feature type="chain" id="PRO_5041216975" description="Glycine-rich domain-containing protein" evidence="6">
    <location>
        <begin position="16"/>
        <end position="1152"/>
    </location>
</feature>
<dbReference type="InterPro" id="IPR049304">
    <property type="entry name" value="Gly_rich_dom"/>
</dbReference>
<dbReference type="CDD" id="cd00110">
    <property type="entry name" value="LamG"/>
    <property type="match status" value="1"/>
</dbReference>
<dbReference type="GO" id="GO:0046872">
    <property type="term" value="F:metal ion binding"/>
    <property type="evidence" value="ECO:0007669"/>
    <property type="project" value="UniProtKB-KW"/>
</dbReference>
<evidence type="ECO:0000259" key="7">
    <source>
        <dbReference type="Pfam" id="PF21722"/>
    </source>
</evidence>
<feature type="domain" description="Glycine-rich" evidence="7">
    <location>
        <begin position="862"/>
        <end position="1099"/>
    </location>
</feature>
<feature type="region of interest" description="Disordered" evidence="5">
    <location>
        <begin position="1063"/>
        <end position="1086"/>
    </location>
</feature>
<keyword evidence="2" id="KW-0479">Metal-binding</keyword>
<dbReference type="AlphaFoldDB" id="A0AA36N7B1"/>
<evidence type="ECO:0000313" key="8">
    <source>
        <dbReference type="EMBL" id="CAJ1393086.1"/>
    </source>
</evidence>
<evidence type="ECO:0000313" key="9">
    <source>
        <dbReference type="Proteomes" id="UP001178507"/>
    </source>
</evidence>
<evidence type="ECO:0000256" key="3">
    <source>
        <dbReference type="ARBA" id="ARBA00022837"/>
    </source>
</evidence>
<evidence type="ECO:0000256" key="6">
    <source>
        <dbReference type="SAM" id="SignalP"/>
    </source>
</evidence>
<feature type="signal peptide" evidence="6">
    <location>
        <begin position="1"/>
        <end position="15"/>
    </location>
</feature>
<dbReference type="InterPro" id="IPR051360">
    <property type="entry name" value="Neuronal_Pentraxin_Related"/>
</dbReference>
<gene>
    <name evidence="8" type="ORF">EVOR1521_LOCUS18025</name>
</gene>
<evidence type="ECO:0000256" key="5">
    <source>
        <dbReference type="SAM" id="MobiDB-lite"/>
    </source>
</evidence>
<comment type="caution">
    <text evidence="8">The sequence shown here is derived from an EMBL/GenBank/DDBJ whole genome shotgun (WGS) entry which is preliminary data.</text>
</comment>
<feature type="compositionally biased region" description="Gly residues" evidence="5">
    <location>
        <begin position="629"/>
        <end position="642"/>
    </location>
</feature>
<evidence type="ECO:0000256" key="1">
    <source>
        <dbReference type="ARBA" id="ARBA00001913"/>
    </source>
</evidence>
<reference evidence="8" key="1">
    <citation type="submission" date="2023-08" db="EMBL/GenBank/DDBJ databases">
        <authorList>
            <person name="Chen Y."/>
            <person name="Shah S."/>
            <person name="Dougan E. K."/>
            <person name="Thang M."/>
            <person name="Chan C."/>
        </authorList>
    </citation>
    <scope>NUCLEOTIDE SEQUENCE</scope>
</reference>
<dbReference type="SUPFAM" id="SSF49899">
    <property type="entry name" value="Concanavalin A-like lectins/glucanases"/>
    <property type="match status" value="2"/>
</dbReference>
<protein>
    <recommendedName>
        <fullName evidence="7">Glycine-rich domain-containing protein</fullName>
    </recommendedName>
</protein>
<dbReference type="PANTHER" id="PTHR19277:SF125">
    <property type="entry name" value="B6"/>
    <property type="match status" value="1"/>
</dbReference>
<dbReference type="InterPro" id="IPR001791">
    <property type="entry name" value="Laminin_G"/>
</dbReference>
<accession>A0AA36N7B1</accession>
<keyword evidence="6" id="KW-0732">Signal</keyword>
<dbReference type="Pfam" id="PF21722">
    <property type="entry name" value="Gly_rich_2"/>
    <property type="match status" value="2"/>
</dbReference>
<feature type="compositionally biased region" description="Gly residues" evidence="5">
    <location>
        <begin position="809"/>
        <end position="829"/>
    </location>
</feature>
<dbReference type="Gene3D" id="2.60.120.200">
    <property type="match status" value="2"/>
</dbReference>
<feature type="region of interest" description="Disordered" evidence="5">
    <location>
        <begin position="915"/>
        <end position="1009"/>
    </location>
</feature>
<dbReference type="PANTHER" id="PTHR19277">
    <property type="entry name" value="PENTRAXIN"/>
    <property type="match status" value="1"/>
</dbReference>
<dbReference type="EMBL" id="CAUJNA010002473">
    <property type="protein sequence ID" value="CAJ1393086.1"/>
    <property type="molecule type" value="Genomic_DNA"/>
</dbReference>
<keyword evidence="4" id="KW-1015">Disulfide bond</keyword>
<evidence type="ECO:0000256" key="4">
    <source>
        <dbReference type="ARBA" id="ARBA00023157"/>
    </source>
</evidence>
<evidence type="ECO:0000256" key="2">
    <source>
        <dbReference type="ARBA" id="ARBA00022723"/>
    </source>
</evidence>
<keyword evidence="9" id="KW-1185">Reference proteome</keyword>
<keyword evidence="3" id="KW-0106">Calcium</keyword>
<comment type="cofactor">
    <cofactor evidence="1">
        <name>Ca(2+)</name>
        <dbReference type="ChEBI" id="CHEBI:29108"/>
    </cofactor>
</comment>
<feature type="domain" description="Glycine-rich" evidence="7">
    <location>
        <begin position="590"/>
        <end position="836"/>
    </location>
</feature>